<dbReference type="RefSeq" id="WP_246595805.1">
    <property type="nucleotide sequence ID" value="NZ_BAABEA010000026.1"/>
</dbReference>
<evidence type="ECO:0000313" key="3">
    <source>
        <dbReference type="Proteomes" id="UP000681340"/>
    </source>
</evidence>
<keyword evidence="3" id="KW-1185">Reference proteome</keyword>
<evidence type="ECO:0000256" key="1">
    <source>
        <dbReference type="SAM" id="Phobius"/>
    </source>
</evidence>
<comment type="caution">
    <text evidence="2">The sequence shown here is derived from an EMBL/GenBank/DDBJ whole genome shotgun (WGS) entry which is preliminary data.</text>
</comment>
<evidence type="ECO:0000313" key="2">
    <source>
        <dbReference type="EMBL" id="GIM78380.1"/>
    </source>
</evidence>
<protein>
    <recommendedName>
        <fullName evidence="4">ABC-2 type transport system permease protein</fullName>
    </recommendedName>
</protein>
<accession>A0A919SU34</accession>
<evidence type="ECO:0008006" key="4">
    <source>
        <dbReference type="Google" id="ProtNLM"/>
    </source>
</evidence>
<feature type="transmembrane region" description="Helical" evidence="1">
    <location>
        <begin position="97"/>
        <end position="123"/>
    </location>
</feature>
<dbReference type="AlphaFoldDB" id="A0A919SU34"/>
<gene>
    <name evidence="2" type="ORF">Aau02nite_80550</name>
</gene>
<feature type="transmembrane region" description="Helical" evidence="1">
    <location>
        <begin position="376"/>
        <end position="397"/>
    </location>
</feature>
<proteinExistence type="predicted"/>
<feature type="transmembrane region" description="Helical" evidence="1">
    <location>
        <begin position="232"/>
        <end position="256"/>
    </location>
</feature>
<feature type="transmembrane region" description="Helical" evidence="1">
    <location>
        <begin position="545"/>
        <end position="569"/>
    </location>
</feature>
<keyword evidence="1" id="KW-0812">Transmembrane</keyword>
<feature type="transmembrane region" description="Helical" evidence="1">
    <location>
        <begin position="56"/>
        <end position="77"/>
    </location>
</feature>
<feature type="transmembrane region" description="Helical" evidence="1">
    <location>
        <begin position="24"/>
        <end position="44"/>
    </location>
</feature>
<feature type="transmembrane region" description="Helical" evidence="1">
    <location>
        <begin position="476"/>
        <end position="497"/>
    </location>
</feature>
<reference evidence="2" key="1">
    <citation type="submission" date="2021-03" db="EMBL/GenBank/DDBJ databases">
        <title>Whole genome shotgun sequence of Actinoplanes auranticolor NBRC 12245.</title>
        <authorList>
            <person name="Komaki H."/>
            <person name="Tamura T."/>
        </authorList>
    </citation>
    <scope>NUCLEOTIDE SEQUENCE</scope>
    <source>
        <strain evidence="2">NBRC 12245</strain>
    </source>
</reference>
<dbReference type="Proteomes" id="UP000681340">
    <property type="component" value="Unassembled WGS sequence"/>
</dbReference>
<keyword evidence="1" id="KW-0472">Membrane</keyword>
<feature type="transmembrane region" description="Helical" evidence="1">
    <location>
        <begin position="168"/>
        <end position="193"/>
    </location>
</feature>
<feature type="transmembrane region" description="Helical" evidence="1">
    <location>
        <begin position="305"/>
        <end position="325"/>
    </location>
</feature>
<keyword evidence="1" id="KW-1133">Transmembrane helix</keyword>
<feature type="transmembrane region" description="Helical" evidence="1">
    <location>
        <begin position="589"/>
        <end position="611"/>
    </location>
</feature>
<dbReference type="EMBL" id="BOQL01000073">
    <property type="protein sequence ID" value="GIM78380.1"/>
    <property type="molecule type" value="Genomic_DNA"/>
</dbReference>
<feature type="transmembrane region" description="Helical" evidence="1">
    <location>
        <begin position="403"/>
        <end position="430"/>
    </location>
</feature>
<feature type="transmembrane region" description="Helical" evidence="1">
    <location>
        <begin position="331"/>
        <end position="352"/>
    </location>
</feature>
<feature type="transmembrane region" description="Helical" evidence="1">
    <location>
        <begin position="135"/>
        <end position="162"/>
    </location>
</feature>
<name>A0A919SU34_9ACTN</name>
<sequence length="621" mass="64628">MVGVLIAMKLRVLAHSLTGTRAAGMILGGVAGLVLAAGTIALTASGLAAPAVRADLLAAVLAVWLFGWMLGPVYTGGGDESLRPEHFALLPLRPVRLAAGLLVAAFAGIAPLVSLIAFSALLVHAADRGPAAVTVALVAVPLQLVLAVVLSRVMIGVIGVAVRSRLGAVLAALVNAAMTVLLNQSWVLVWAAVELDLLSLGFPGRFSAVLRWLPSSWGLAAIDAAARGAWPVAAAALGGTVAVVGLALLLWARLLVVRTTSRPLQRVPRGSSAHGSPLDRLADAGRAGAVAAKELRTWSRDLMRLHLFFFALFFGVLYTLVPLLIDWPGMLPWAGLIVVAMAAATSANLIGLDGTALWLSLVDPGAERAEVRGRQLAWLLQVAPVAVALTVVGTLAGGGAATWPWALGLLAATLGGGAGLVVLVSVYALVPVTEPQRRSGNPLEAGAVFGQVLVVLLLVTLTAAPPALVAYLGDRWGPGLAWAAVPVGVATGAWLAIHCGRLAYRRLSSTGPELLATMRSGGTQARTAVRPGRPRPQLTTGRQALVTFLWVACWIPMFPQGLLPLWMIFQDSGNRLWFLALHLHDPYRVPTAVAFLLAGLVMLYFATVIPLRAGRTGAERG</sequence>
<organism evidence="2 3">
    <name type="scientific">Actinoplanes auranticolor</name>
    <dbReference type="NCBI Taxonomy" id="47988"/>
    <lineage>
        <taxon>Bacteria</taxon>
        <taxon>Bacillati</taxon>
        <taxon>Actinomycetota</taxon>
        <taxon>Actinomycetes</taxon>
        <taxon>Micromonosporales</taxon>
        <taxon>Micromonosporaceae</taxon>
        <taxon>Actinoplanes</taxon>
    </lineage>
</organism>
<feature type="transmembrane region" description="Helical" evidence="1">
    <location>
        <begin position="442"/>
        <end position="464"/>
    </location>
</feature>